<reference evidence="9" key="1">
    <citation type="submission" date="2024-05" db="EMBL/GenBank/DDBJ databases">
        <authorList>
            <person name="Cai S.Y."/>
            <person name="Jin L.M."/>
            <person name="Li H.R."/>
        </authorList>
    </citation>
    <scope>NUCLEOTIDE SEQUENCE</scope>
    <source>
        <strain evidence="9">A5-74</strain>
    </source>
</reference>
<dbReference type="PANTHER" id="PTHR34584">
    <property type="entry name" value="NA(+)/H(+) ANTIPORTER SUBUNIT E1"/>
    <property type="match status" value="1"/>
</dbReference>
<name>A0AAU8DKD9_9ACTN</name>
<dbReference type="Pfam" id="PF01899">
    <property type="entry name" value="MNHE"/>
    <property type="match status" value="1"/>
</dbReference>
<dbReference type="RefSeq" id="WP_353648058.1">
    <property type="nucleotide sequence ID" value="NZ_CP159218.1"/>
</dbReference>
<evidence type="ECO:0000256" key="1">
    <source>
        <dbReference type="ARBA" id="ARBA00004651"/>
    </source>
</evidence>
<evidence type="ECO:0000256" key="5">
    <source>
        <dbReference type="ARBA" id="ARBA00022989"/>
    </source>
</evidence>
<organism evidence="9">
    <name type="scientific">Nakamurella sp. A5-74</name>
    <dbReference type="NCBI Taxonomy" id="3158264"/>
    <lineage>
        <taxon>Bacteria</taxon>
        <taxon>Bacillati</taxon>
        <taxon>Actinomycetota</taxon>
        <taxon>Actinomycetes</taxon>
        <taxon>Nakamurellales</taxon>
        <taxon>Nakamurellaceae</taxon>
        <taxon>Nakamurella</taxon>
    </lineage>
</organism>
<dbReference type="GO" id="GO:0008324">
    <property type="term" value="F:monoatomic cation transmembrane transporter activity"/>
    <property type="evidence" value="ECO:0007669"/>
    <property type="project" value="InterPro"/>
</dbReference>
<evidence type="ECO:0000256" key="4">
    <source>
        <dbReference type="ARBA" id="ARBA00022692"/>
    </source>
</evidence>
<feature type="compositionally biased region" description="Basic residues" evidence="7">
    <location>
        <begin position="12"/>
        <end position="28"/>
    </location>
</feature>
<evidence type="ECO:0000256" key="6">
    <source>
        <dbReference type="ARBA" id="ARBA00023136"/>
    </source>
</evidence>
<dbReference type="AlphaFoldDB" id="A0AAU8DKD9"/>
<comment type="subcellular location">
    <subcellularLocation>
        <location evidence="1">Cell membrane</location>
        <topology evidence="1">Multi-pass membrane protein</topology>
    </subcellularLocation>
</comment>
<evidence type="ECO:0000313" key="9">
    <source>
        <dbReference type="EMBL" id="XCG62443.1"/>
    </source>
</evidence>
<feature type="transmembrane region" description="Helical" evidence="8">
    <location>
        <begin position="72"/>
        <end position="90"/>
    </location>
</feature>
<keyword evidence="3" id="KW-1003">Cell membrane</keyword>
<keyword evidence="6 8" id="KW-0472">Membrane</keyword>
<evidence type="ECO:0000256" key="3">
    <source>
        <dbReference type="ARBA" id="ARBA00022475"/>
    </source>
</evidence>
<feature type="region of interest" description="Disordered" evidence="7">
    <location>
        <begin position="1"/>
        <end position="36"/>
    </location>
</feature>
<accession>A0AAU8DKD9</accession>
<evidence type="ECO:0000256" key="8">
    <source>
        <dbReference type="SAM" id="Phobius"/>
    </source>
</evidence>
<keyword evidence="5 8" id="KW-1133">Transmembrane helix</keyword>
<proteinExistence type="inferred from homology"/>
<feature type="transmembrane region" description="Helical" evidence="8">
    <location>
        <begin position="48"/>
        <end position="66"/>
    </location>
</feature>
<gene>
    <name evidence="9" type="ORF">ABLG96_14435</name>
</gene>
<feature type="transmembrane region" description="Helical" evidence="8">
    <location>
        <begin position="102"/>
        <end position="127"/>
    </location>
</feature>
<evidence type="ECO:0000256" key="2">
    <source>
        <dbReference type="ARBA" id="ARBA00006228"/>
    </source>
</evidence>
<keyword evidence="4 8" id="KW-0812">Transmembrane</keyword>
<sequence length="231" mass="25600">MSPRSQGGGGRAGRRHQRNRPLQHHQPRKPALADEHEKMRIPSGRGGWRAYLITVLLLMLLWIMLWGSLQPSLLLVGLTSAVLVLWLFPLPHTAFEFGLHPVATVWLVLRFLYDVMVSSVGVAWIAIRPRQPQSIVIRVVLAGTTDLLQHLTALAVSLVPGSLIIEADTGGSRDDGERSLLIHVLDAHDDSEREVTGRVLAQERRITMAFGNREVRQHYRELTGATSGATG</sequence>
<dbReference type="InterPro" id="IPR002758">
    <property type="entry name" value="Cation_antiport_E"/>
</dbReference>
<dbReference type="PANTHER" id="PTHR34584:SF1">
    <property type="entry name" value="NA(+)_H(+) ANTIPORTER SUBUNIT E1"/>
    <property type="match status" value="1"/>
</dbReference>
<feature type="compositionally biased region" description="Gly residues" evidence="7">
    <location>
        <begin position="1"/>
        <end position="11"/>
    </location>
</feature>
<dbReference type="GO" id="GO:0005886">
    <property type="term" value="C:plasma membrane"/>
    <property type="evidence" value="ECO:0007669"/>
    <property type="project" value="UniProtKB-SubCell"/>
</dbReference>
<protein>
    <submittedName>
        <fullName evidence="9">Na+/H+ antiporter subunit E</fullName>
    </submittedName>
</protein>
<dbReference type="EMBL" id="CP159218">
    <property type="protein sequence ID" value="XCG62443.1"/>
    <property type="molecule type" value="Genomic_DNA"/>
</dbReference>
<evidence type="ECO:0000256" key="7">
    <source>
        <dbReference type="SAM" id="MobiDB-lite"/>
    </source>
</evidence>
<comment type="similarity">
    <text evidence="2">Belongs to the CPA3 antiporters (TC 2.A.63) subunit E family.</text>
</comment>